<keyword evidence="1" id="KW-0812">Transmembrane</keyword>
<organism evidence="2">
    <name type="scientific">mine drainage metagenome</name>
    <dbReference type="NCBI Taxonomy" id="410659"/>
    <lineage>
        <taxon>unclassified sequences</taxon>
        <taxon>metagenomes</taxon>
        <taxon>ecological metagenomes</taxon>
    </lineage>
</organism>
<name>A0A1J5RRT9_9ZZZZ</name>
<proteinExistence type="predicted"/>
<evidence type="ECO:0000256" key="1">
    <source>
        <dbReference type="SAM" id="Phobius"/>
    </source>
</evidence>
<reference evidence="2" key="1">
    <citation type="submission" date="2016-10" db="EMBL/GenBank/DDBJ databases">
        <title>Sequence of Gallionella enrichment culture.</title>
        <authorList>
            <person name="Poehlein A."/>
            <person name="Muehling M."/>
            <person name="Daniel R."/>
        </authorList>
    </citation>
    <scope>NUCLEOTIDE SEQUENCE</scope>
</reference>
<gene>
    <name evidence="2" type="ORF">GALL_196400</name>
</gene>
<comment type="caution">
    <text evidence="2">The sequence shown here is derived from an EMBL/GenBank/DDBJ whole genome shotgun (WGS) entry which is preliminary data.</text>
</comment>
<protein>
    <submittedName>
        <fullName evidence="2">Uncharacterized protein</fullName>
    </submittedName>
</protein>
<sequence>MIVPDTMQGATLLSIIDFLLSIVMITAIGFVLSLFPLLNRLKRHPGAKADAKPPHHD</sequence>
<dbReference type="EMBL" id="MLJW01000120">
    <property type="protein sequence ID" value="OIQ98362.1"/>
    <property type="molecule type" value="Genomic_DNA"/>
</dbReference>
<keyword evidence="1" id="KW-0472">Membrane</keyword>
<feature type="transmembrane region" description="Helical" evidence="1">
    <location>
        <begin position="12"/>
        <end position="38"/>
    </location>
</feature>
<keyword evidence="1" id="KW-1133">Transmembrane helix</keyword>
<accession>A0A1J5RRT9</accession>
<evidence type="ECO:0000313" key="2">
    <source>
        <dbReference type="EMBL" id="OIQ98362.1"/>
    </source>
</evidence>
<dbReference type="AlphaFoldDB" id="A0A1J5RRT9"/>